<evidence type="ECO:0000313" key="15">
    <source>
        <dbReference type="EMBL" id="GAW83791.1"/>
    </source>
</evidence>
<protein>
    <recommendedName>
        <fullName evidence="9">Protein farnesyltransferase/geranylgeranyltransferase type-1 subunit alpha</fullName>
        <ecNumber evidence="4">2.5.1.58</ecNumber>
        <ecNumber evidence="3">2.5.1.59</ecNumber>
    </recommendedName>
    <alternativeName>
        <fullName evidence="12">CAAX farnesyltransferase subunit alpha</fullName>
    </alternativeName>
    <alternativeName>
        <fullName evidence="11">FTase-alpha</fullName>
    </alternativeName>
    <alternativeName>
        <fullName evidence="10">Ras proteins prenyltransferase subunit alpha</fullName>
    </alternativeName>
    <alternativeName>
        <fullName evidence="13">Type I protein geranyl-geranyltransferase subunit alpha</fullName>
    </alternativeName>
</protein>
<evidence type="ECO:0000313" key="16">
    <source>
        <dbReference type="Proteomes" id="UP000195521"/>
    </source>
</evidence>
<dbReference type="EC" id="2.5.1.59" evidence="3"/>
<sequence>MEREQQAYAMKFQVNYPEQLDGFNVKVLLNTPLFKTASKNNLHIDMIALEKEREKYYLFDLKNEKKIKNKEKINILNTYYTENEKLVYSLLASFIESKIYSFEGYIVSSVAIKINPSYYSAWIYRRKCLRKLNLNFRNDLRFTRFIINDNIKSFQSWFHRRWLVEYIYKMTRRERRRKDQEDAQGGGACAENCHHCVSAENCHHCVSAENCHHCVSAENCHHCVSAENCHHCVSAENCHHCVSAENCHHCGSAENCHHCGSAENCHHCGSAENCHHCVSAEKHRQKCNGKRDKINVDNYDFLEDDDNFISSESSDNDGPSDFGLVSPNGDSRRRAIPTSAESVKRTNGHDEEAALNSEEDAFISNYDETDLEIKKEDVVILHETLCNIVESCNFFKNALNPDDKEINIDEFLYEEMLCSNCDIFLDAKNYNSWAHKTWLIDKLKVFKNKYLCEKYNIIAHEFNFINCFLKHDIYNNSVWVYRYFIFTKLKYISKIVKLEKEIKFCLNYAKQFCHNETIFRYFIHIVFKYIDLHKKKKNPPIKDIFEIPIILNLKNELDKLKTNSKYVSLFLSELYSSNGLLSVQVQCYRYLEKYDDFNDTVWRSKIEEVQKHIDM</sequence>
<evidence type="ECO:0000256" key="6">
    <source>
        <dbReference type="ARBA" id="ARBA00022679"/>
    </source>
</evidence>
<dbReference type="GO" id="GO:0005965">
    <property type="term" value="C:protein farnesyltransferase complex"/>
    <property type="evidence" value="ECO:0007669"/>
    <property type="project" value="TreeGrafter"/>
</dbReference>
<organism evidence="15 16">
    <name type="scientific">Plasmodium gonderi</name>
    <dbReference type="NCBI Taxonomy" id="77519"/>
    <lineage>
        <taxon>Eukaryota</taxon>
        <taxon>Sar</taxon>
        <taxon>Alveolata</taxon>
        <taxon>Apicomplexa</taxon>
        <taxon>Aconoidasida</taxon>
        <taxon>Haemosporida</taxon>
        <taxon>Plasmodiidae</taxon>
        <taxon>Plasmodium</taxon>
        <taxon>Plasmodium (Plasmodium)</taxon>
    </lineage>
</organism>
<dbReference type="RefSeq" id="XP_028546380.1">
    <property type="nucleotide sequence ID" value="XM_028690579.1"/>
</dbReference>
<dbReference type="GeneID" id="39750537"/>
<evidence type="ECO:0000256" key="7">
    <source>
        <dbReference type="ARBA" id="ARBA00022737"/>
    </source>
</evidence>
<keyword evidence="7" id="KW-0677">Repeat</keyword>
<evidence type="ECO:0000256" key="4">
    <source>
        <dbReference type="ARBA" id="ARBA00012702"/>
    </source>
</evidence>
<comment type="caution">
    <text evidence="15">The sequence shown here is derived from an EMBL/GenBank/DDBJ whole genome shotgun (WGS) entry which is preliminary data.</text>
</comment>
<dbReference type="GO" id="GO:0004662">
    <property type="term" value="F:CAAX-protein geranylgeranyltransferase activity"/>
    <property type="evidence" value="ECO:0007669"/>
    <property type="project" value="UniProtKB-EC"/>
</dbReference>
<comment type="cofactor">
    <cofactor evidence="1">
        <name>Mg(2+)</name>
        <dbReference type="ChEBI" id="CHEBI:18420"/>
    </cofactor>
</comment>
<dbReference type="EC" id="2.5.1.58" evidence="4"/>
<dbReference type="InterPro" id="IPR002088">
    <property type="entry name" value="Prenyl_trans_a"/>
</dbReference>
<dbReference type="PANTHER" id="PTHR11129">
    <property type="entry name" value="PROTEIN FARNESYLTRANSFERASE ALPHA SUBUNIT/RAB GERANYLGERANYL TRANSFERASE ALPHA SUBUNIT"/>
    <property type="match status" value="1"/>
</dbReference>
<dbReference type="EMBL" id="BDQF01000015">
    <property type="protein sequence ID" value="GAW83791.1"/>
    <property type="molecule type" value="Genomic_DNA"/>
</dbReference>
<dbReference type="PROSITE" id="PS51147">
    <property type="entry name" value="PFTA"/>
    <property type="match status" value="2"/>
</dbReference>
<keyword evidence="16" id="KW-1185">Reference proteome</keyword>
<dbReference type="Pfam" id="PF01239">
    <property type="entry name" value="PPTA"/>
    <property type="match status" value="3"/>
</dbReference>
<dbReference type="OMA" id="AENCHHC"/>
<accession>A0A1Y1JMV1</accession>
<evidence type="ECO:0000256" key="1">
    <source>
        <dbReference type="ARBA" id="ARBA00001946"/>
    </source>
</evidence>
<keyword evidence="6 15" id="KW-0808">Transferase</keyword>
<dbReference type="GO" id="GO:0005953">
    <property type="term" value="C:CAAX-protein geranylgeranyltransferase complex"/>
    <property type="evidence" value="ECO:0007669"/>
    <property type="project" value="TreeGrafter"/>
</dbReference>
<dbReference type="SUPFAM" id="SSF48439">
    <property type="entry name" value="Protein prenylyltransferase"/>
    <property type="match status" value="1"/>
</dbReference>
<evidence type="ECO:0000256" key="5">
    <source>
        <dbReference type="ARBA" id="ARBA00022602"/>
    </source>
</evidence>
<evidence type="ECO:0000256" key="2">
    <source>
        <dbReference type="ARBA" id="ARBA00006734"/>
    </source>
</evidence>
<dbReference type="Gene3D" id="1.25.40.120">
    <property type="entry name" value="Protein prenylyltransferase"/>
    <property type="match status" value="2"/>
</dbReference>
<reference evidence="16" key="1">
    <citation type="submission" date="2017-04" db="EMBL/GenBank/DDBJ databases">
        <title>Plasmodium gonderi genome.</title>
        <authorList>
            <person name="Arisue N."/>
            <person name="Honma H."/>
            <person name="Kawai S."/>
            <person name="Tougan T."/>
            <person name="Tanabe K."/>
            <person name="Horii T."/>
        </authorList>
    </citation>
    <scope>NUCLEOTIDE SEQUENCE [LARGE SCALE GENOMIC DNA]</scope>
    <source>
        <strain evidence="16">ATCC 30045</strain>
    </source>
</reference>
<dbReference type="OrthoDB" id="272289at2759"/>
<evidence type="ECO:0000256" key="3">
    <source>
        <dbReference type="ARBA" id="ARBA00012700"/>
    </source>
</evidence>
<evidence type="ECO:0000256" key="9">
    <source>
        <dbReference type="ARBA" id="ARBA00040965"/>
    </source>
</evidence>
<comment type="similarity">
    <text evidence="2">Belongs to the protein prenyltransferase subunit alpha family.</text>
</comment>
<feature type="region of interest" description="Disordered" evidence="14">
    <location>
        <begin position="310"/>
        <end position="351"/>
    </location>
</feature>
<feature type="compositionally biased region" description="Basic and acidic residues" evidence="14">
    <location>
        <begin position="342"/>
        <end position="351"/>
    </location>
</feature>
<evidence type="ECO:0000256" key="13">
    <source>
        <dbReference type="ARBA" id="ARBA00043219"/>
    </source>
</evidence>
<evidence type="ECO:0000256" key="10">
    <source>
        <dbReference type="ARBA" id="ARBA00041392"/>
    </source>
</evidence>
<dbReference type="Proteomes" id="UP000195521">
    <property type="component" value="Unassembled WGS sequence"/>
</dbReference>
<dbReference type="PANTHER" id="PTHR11129:SF1">
    <property type="entry name" value="PROTEIN FARNESYLTRANSFERASE_GERANYLGERANYLTRANSFERASE TYPE-1 SUBUNIT ALPHA"/>
    <property type="match status" value="1"/>
</dbReference>
<evidence type="ECO:0000256" key="12">
    <source>
        <dbReference type="ARBA" id="ARBA00043086"/>
    </source>
</evidence>
<proteinExistence type="inferred from homology"/>
<evidence type="ECO:0000256" key="8">
    <source>
        <dbReference type="ARBA" id="ARBA00022842"/>
    </source>
</evidence>
<keyword evidence="8" id="KW-0460">Magnesium</keyword>
<keyword evidence="5" id="KW-0637">Prenyltransferase</keyword>
<gene>
    <name evidence="15" type="ORF">PGO_145890</name>
</gene>
<dbReference type="AlphaFoldDB" id="A0A1Y1JMV1"/>
<dbReference type="GO" id="GO:0004660">
    <property type="term" value="F:protein farnesyltransferase activity"/>
    <property type="evidence" value="ECO:0007669"/>
    <property type="project" value="UniProtKB-EC"/>
</dbReference>
<name>A0A1Y1JMV1_PLAGO</name>
<evidence type="ECO:0000256" key="14">
    <source>
        <dbReference type="SAM" id="MobiDB-lite"/>
    </source>
</evidence>
<evidence type="ECO:0000256" key="11">
    <source>
        <dbReference type="ARBA" id="ARBA00042436"/>
    </source>
</evidence>